<dbReference type="OrthoDB" id="5401106at2759"/>
<dbReference type="AlphaFoldDB" id="A0A8H4RDR4"/>
<sequence length="704" mass="77315">MESNNSEVPERGGTLIAVEGNADTISTQLQLLPPSQKILVMPFFGNSISETPQQQSFDARTFIRDVYLAFTERAEAAWSFLKCSASVQPRLVFMNGGTVCARTICISRISEKITNGDIKEAEIIFNEIVQHGVAGLLEEEEVEPEEDTEFEDANEGDIDDEMRPEDPIARAMQAAENLDRETAALQFGNGGLHGDTFHTPEEHPMSLEAELKDGVARMPEFRSESSKTPDGIRAMEKNNVFSSQGDDIIRTVLTVRNRSSIIGPGNALGRRYSINSSYDARLSYIAAITNQAELISDYDDDFISHGDDAFVSMPPTPGVVYGEACLVDVQTASPEKVLKRVNSVDGIYPANARYQQNSFGAASSLKRSASAFNLGERPTSTGETSNKGFQSFPRRTFLKASETTIKKSPTSGRSSGSSTEVPEIPIPETHMYVDCGTDALDAPNYEIAPDESELDIFVPIFPVVEDMVIHFIDGTSNEILESVICSYKNGSYPVIPSLSKTYCEGPPSPQSISSHEAEKNGFRPESTLPELDGPGYQGRHSYDPYNSDDRHPSIIHRPWPSKNMLVRPDSGVQMPDLPTPTRTPSPPNGISKKFIDFSPANASNAILVQNALRQLLSTHFPASKNGYSQHCFAVTPEANRFWKPVFRNDDSSSIGNEGRTVDMILALGCEAGVRKEFFNQISGHVERLGMKRDGVNRSAKVDIR</sequence>
<evidence type="ECO:0000256" key="1">
    <source>
        <dbReference type="SAM" id="MobiDB-lite"/>
    </source>
</evidence>
<dbReference type="Proteomes" id="UP000566819">
    <property type="component" value="Unassembled WGS sequence"/>
</dbReference>
<organism evidence="2 3">
    <name type="scientific">Cudoniella acicularis</name>
    <dbReference type="NCBI Taxonomy" id="354080"/>
    <lineage>
        <taxon>Eukaryota</taxon>
        <taxon>Fungi</taxon>
        <taxon>Dikarya</taxon>
        <taxon>Ascomycota</taxon>
        <taxon>Pezizomycotina</taxon>
        <taxon>Leotiomycetes</taxon>
        <taxon>Helotiales</taxon>
        <taxon>Tricladiaceae</taxon>
        <taxon>Cudoniella</taxon>
    </lineage>
</organism>
<keyword evidence="3" id="KW-1185">Reference proteome</keyword>
<reference evidence="2 3" key="1">
    <citation type="submission" date="2020-03" db="EMBL/GenBank/DDBJ databases">
        <title>Draft Genome Sequence of Cudoniella acicularis.</title>
        <authorList>
            <person name="Buettner E."/>
            <person name="Kellner H."/>
        </authorList>
    </citation>
    <scope>NUCLEOTIDE SEQUENCE [LARGE SCALE GENOMIC DNA]</scope>
    <source>
        <strain evidence="2 3">DSM 108380</strain>
    </source>
</reference>
<proteinExistence type="predicted"/>
<feature type="compositionally biased region" description="Low complexity" evidence="1">
    <location>
        <begin position="408"/>
        <end position="419"/>
    </location>
</feature>
<name>A0A8H4RDR4_9HELO</name>
<dbReference type="EMBL" id="JAAMPI010001183">
    <property type="protein sequence ID" value="KAF4626287.1"/>
    <property type="molecule type" value="Genomic_DNA"/>
</dbReference>
<protein>
    <submittedName>
        <fullName evidence="2">Uncharacterized protein</fullName>
    </submittedName>
</protein>
<feature type="region of interest" description="Disordered" evidence="1">
    <location>
        <begin position="139"/>
        <end position="162"/>
    </location>
</feature>
<feature type="region of interest" description="Disordered" evidence="1">
    <location>
        <begin position="503"/>
        <end position="560"/>
    </location>
</feature>
<evidence type="ECO:0000313" key="3">
    <source>
        <dbReference type="Proteomes" id="UP000566819"/>
    </source>
</evidence>
<comment type="caution">
    <text evidence="2">The sequence shown here is derived from an EMBL/GenBank/DDBJ whole genome shotgun (WGS) entry which is preliminary data.</text>
</comment>
<feature type="region of interest" description="Disordered" evidence="1">
    <location>
        <begin position="403"/>
        <end position="428"/>
    </location>
</feature>
<gene>
    <name evidence="2" type="ORF">G7Y89_g11870</name>
</gene>
<evidence type="ECO:0000313" key="2">
    <source>
        <dbReference type="EMBL" id="KAF4626287.1"/>
    </source>
</evidence>
<accession>A0A8H4RDR4</accession>